<feature type="transmembrane region" description="Helical" evidence="1">
    <location>
        <begin position="59"/>
        <end position="79"/>
    </location>
</feature>
<feature type="transmembrane region" description="Helical" evidence="1">
    <location>
        <begin position="32"/>
        <end position="53"/>
    </location>
</feature>
<gene>
    <name evidence="2" type="ORF">FD22_GL000981</name>
</gene>
<feature type="transmembrane region" description="Helical" evidence="1">
    <location>
        <begin position="86"/>
        <end position="103"/>
    </location>
</feature>
<comment type="caution">
    <text evidence="2">The sequence shown here is derived from an EMBL/GenBank/DDBJ whole genome shotgun (WGS) entry which is preliminary data.</text>
</comment>
<keyword evidence="1" id="KW-0472">Membrane</keyword>
<dbReference type="PATRIC" id="fig|913848.6.peg.1013"/>
<accession>A0A0R1F602</accession>
<protein>
    <submittedName>
        <fullName evidence="2">Uncharacterized protein</fullName>
    </submittedName>
</protein>
<dbReference type="EMBL" id="AZCN01000025">
    <property type="protein sequence ID" value="KRK17184.1"/>
    <property type="molecule type" value="Genomic_DNA"/>
</dbReference>
<feature type="transmembrane region" description="Helical" evidence="1">
    <location>
        <begin position="109"/>
        <end position="126"/>
    </location>
</feature>
<reference evidence="2 3" key="1">
    <citation type="journal article" date="2015" name="Genome Announc.">
        <title>Expanding the biotechnology potential of lactobacilli through comparative genomics of 213 strains and associated genera.</title>
        <authorList>
            <person name="Sun Z."/>
            <person name="Harris H.M."/>
            <person name="McCann A."/>
            <person name="Guo C."/>
            <person name="Argimon S."/>
            <person name="Zhang W."/>
            <person name="Yang X."/>
            <person name="Jeffery I.B."/>
            <person name="Cooney J.C."/>
            <person name="Kagawa T.F."/>
            <person name="Liu W."/>
            <person name="Song Y."/>
            <person name="Salvetti E."/>
            <person name="Wrobel A."/>
            <person name="Rasinkangas P."/>
            <person name="Parkhill J."/>
            <person name="Rea M.C."/>
            <person name="O'Sullivan O."/>
            <person name="Ritari J."/>
            <person name="Douillard F.P."/>
            <person name="Paul Ross R."/>
            <person name="Yang R."/>
            <person name="Briner A.E."/>
            <person name="Felis G.E."/>
            <person name="de Vos W.M."/>
            <person name="Barrangou R."/>
            <person name="Klaenhammer T.R."/>
            <person name="Caufield P.W."/>
            <person name="Cui Y."/>
            <person name="Zhang H."/>
            <person name="O'Toole P.W."/>
        </authorList>
    </citation>
    <scope>NUCLEOTIDE SEQUENCE [LARGE SCALE GENOMIC DNA]</scope>
    <source>
        <strain evidence="2 3">DSM 20001</strain>
    </source>
</reference>
<evidence type="ECO:0000256" key="1">
    <source>
        <dbReference type="SAM" id="Phobius"/>
    </source>
</evidence>
<dbReference type="Proteomes" id="UP000051181">
    <property type="component" value="Unassembled WGS sequence"/>
</dbReference>
<organism evidence="2 3">
    <name type="scientific">Loigolactobacillus coryniformis subsp. coryniformis KCTC 3167 = DSM 20001</name>
    <dbReference type="NCBI Taxonomy" id="913848"/>
    <lineage>
        <taxon>Bacteria</taxon>
        <taxon>Bacillati</taxon>
        <taxon>Bacillota</taxon>
        <taxon>Bacilli</taxon>
        <taxon>Lactobacillales</taxon>
        <taxon>Lactobacillaceae</taxon>
        <taxon>Loigolactobacillus</taxon>
    </lineage>
</organism>
<keyword evidence="1" id="KW-1133">Transmembrane helix</keyword>
<dbReference type="eggNOG" id="ENOG5030ARB">
    <property type="taxonomic scope" value="Bacteria"/>
</dbReference>
<keyword evidence="1" id="KW-0812">Transmembrane</keyword>
<sequence>MIRVLPITRCVDSKKRGGLILTKIKQLLKQPVIQLILFSLIITWLLPLIFHWLAVAKVIRITVLFIVVNMVAAIALGIYLANRHFAIWWLLIFPGLFTGIIYLRYGHYGYWFAGAYLILSYLAYSMRKTALTVAK</sequence>
<evidence type="ECO:0000313" key="2">
    <source>
        <dbReference type="EMBL" id="KRK17184.1"/>
    </source>
</evidence>
<dbReference type="AlphaFoldDB" id="A0A0R1F602"/>
<evidence type="ECO:0000313" key="3">
    <source>
        <dbReference type="Proteomes" id="UP000051181"/>
    </source>
</evidence>
<proteinExistence type="predicted"/>
<name>A0A0R1F602_9LACO</name>